<dbReference type="InterPro" id="IPR036529">
    <property type="entry name" value="KIX_dom_sf"/>
</dbReference>
<evidence type="ECO:0000256" key="1">
    <source>
        <dbReference type="ARBA" id="ARBA00023242"/>
    </source>
</evidence>
<dbReference type="EMBL" id="JBEDUW010000001">
    <property type="protein sequence ID" value="KAK9947534.1"/>
    <property type="molecule type" value="Genomic_DNA"/>
</dbReference>
<evidence type="ECO:0000256" key="2">
    <source>
        <dbReference type="SAM" id="MobiDB-lite"/>
    </source>
</evidence>
<evidence type="ECO:0000313" key="3">
    <source>
        <dbReference type="EMBL" id="KAK9947534.1"/>
    </source>
</evidence>
<dbReference type="Proteomes" id="UP001457282">
    <property type="component" value="Unassembled WGS sequence"/>
</dbReference>
<feature type="region of interest" description="Disordered" evidence="2">
    <location>
        <begin position="396"/>
        <end position="424"/>
    </location>
</feature>
<gene>
    <name evidence="3" type="ORF">M0R45_003154</name>
</gene>
<sequence length="424" mass="47487">MPRPGPRPYECVRRAWHSDRHQPMRGSIIQQIFRVVNDIHSSATKKNKEWQEKLPMVVLKAEEIMYSKANSEAEYMNTDTLWDRANDAINTIIRRDEGTETEGLLPPCVEAALNLGCIPVKASRSQRHSNPRSYLIPRAQEPPSPPPRILDRPSDERRPQFSPHHSGNQLNFARPSAVNSAHLVPESHSHANQGSSNLTSPRNYPFSLENVPGGHNQVTAMPTNNQLNLGSVYPLYYGSHYQTGASQLGPQVPENVHSRTIYVGTPVVTSIQEPTKQNIFASQRAENVSHRIPQVDVMDTQEKPREAEYDLSLRLGPVSHPCTDRSLASETEDIGSSSSQEGGKLNDLSPSISKEFCFFPTKTAYDPSESTSRMWNSEGEDRSLEATLRKRKATFRNNEGDGQFFCQPPGQPNRFPGRFRGPGL</sequence>
<comment type="caution">
    <text evidence="3">The sequence shown here is derived from an EMBL/GenBank/DDBJ whole genome shotgun (WGS) entry which is preliminary data.</text>
</comment>
<feature type="region of interest" description="Disordered" evidence="2">
    <location>
        <begin position="320"/>
        <end position="347"/>
    </location>
</feature>
<accession>A0AAW1YH33</accession>
<evidence type="ECO:0008006" key="5">
    <source>
        <dbReference type="Google" id="ProtNLM"/>
    </source>
</evidence>
<feature type="compositionally biased region" description="Polar residues" evidence="2">
    <location>
        <begin position="326"/>
        <end position="341"/>
    </location>
</feature>
<organism evidence="3 4">
    <name type="scientific">Rubus argutus</name>
    <name type="common">Southern blackberry</name>
    <dbReference type="NCBI Taxonomy" id="59490"/>
    <lineage>
        <taxon>Eukaryota</taxon>
        <taxon>Viridiplantae</taxon>
        <taxon>Streptophyta</taxon>
        <taxon>Embryophyta</taxon>
        <taxon>Tracheophyta</taxon>
        <taxon>Spermatophyta</taxon>
        <taxon>Magnoliopsida</taxon>
        <taxon>eudicotyledons</taxon>
        <taxon>Gunneridae</taxon>
        <taxon>Pentapetalae</taxon>
        <taxon>rosids</taxon>
        <taxon>fabids</taxon>
        <taxon>Rosales</taxon>
        <taxon>Rosaceae</taxon>
        <taxon>Rosoideae</taxon>
        <taxon>Rosoideae incertae sedis</taxon>
        <taxon>Rubus</taxon>
    </lineage>
</organism>
<dbReference type="Gene3D" id="1.10.246.20">
    <property type="entry name" value="Coactivator CBP, KIX domain"/>
    <property type="match status" value="1"/>
</dbReference>
<feature type="compositionally biased region" description="Basic and acidic residues" evidence="2">
    <location>
        <begin position="149"/>
        <end position="159"/>
    </location>
</feature>
<reference evidence="3 4" key="1">
    <citation type="journal article" date="2023" name="G3 (Bethesda)">
        <title>A chromosome-length genome assembly and annotation of blackberry (Rubus argutus, cv. 'Hillquist').</title>
        <authorList>
            <person name="Bruna T."/>
            <person name="Aryal R."/>
            <person name="Dudchenko O."/>
            <person name="Sargent D.J."/>
            <person name="Mead D."/>
            <person name="Buti M."/>
            <person name="Cavallini A."/>
            <person name="Hytonen T."/>
            <person name="Andres J."/>
            <person name="Pham M."/>
            <person name="Weisz D."/>
            <person name="Mascagni F."/>
            <person name="Usai G."/>
            <person name="Natali L."/>
            <person name="Bassil N."/>
            <person name="Fernandez G.E."/>
            <person name="Lomsadze A."/>
            <person name="Armour M."/>
            <person name="Olukolu B."/>
            <person name="Poorten T."/>
            <person name="Britton C."/>
            <person name="Davik J."/>
            <person name="Ashrafi H."/>
            <person name="Aiden E.L."/>
            <person name="Borodovsky M."/>
            <person name="Worthington M."/>
        </authorList>
    </citation>
    <scope>NUCLEOTIDE SEQUENCE [LARGE SCALE GENOMIC DNA]</scope>
    <source>
        <strain evidence="3">PI 553951</strain>
    </source>
</reference>
<dbReference type="PANTHER" id="PTHR35300">
    <property type="entry name" value="COACTIVATOR CBP, KIX DOMAIN-CONTAINING PROTEIN-RELATED"/>
    <property type="match status" value="1"/>
</dbReference>
<keyword evidence="4" id="KW-1185">Reference proteome</keyword>
<dbReference type="AlphaFoldDB" id="A0AAW1YH33"/>
<dbReference type="PANTHER" id="PTHR35300:SF4">
    <property type="entry name" value="HISTONE ACETYLTRANSFERASE"/>
    <property type="match status" value="1"/>
</dbReference>
<feature type="region of interest" description="Disordered" evidence="2">
    <location>
        <begin position="122"/>
        <end position="220"/>
    </location>
</feature>
<feature type="compositionally biased region" description="Polar residues" evidence="2">
    <location>
        <begin position="190"/>
        <end position="202"/>
    </location>
</feature>
<dbReference type="GO" id="GO:0003712">
    <property type="term" value="F:transcription coregulator activity"/>
    <property type="evidence" value="ECO:0007669"/>
    <property type="project" value="InterPro"/>
</dbReference>
<evidence type="ECO:0000313" key="4">
    <source>
        <dbReference type="Proteomes" id="UP001457282"/>
    </source>
</evidence>
<proteinExistence type="predicted"/>
<protein>
    <recommendedName>
        <fullName evidence="5">Coactivator CBP, KIX domain-containing protein</fullName>
    </recommendedName>
</protein>
<name>A0AAW1YH33_RUBAR</name>
<dbReference type="GO" id="GO:0006355">
    <property type="term" value="P:regulation of DNA-templated transcription"/>
    <property type="evidence" value="ECO:0007669"/>
    <property type="project" value="InterPro"/>
</dbReference>
<keyword evidence="1" id="KW-0539">Nucleus</keyword>